<dbReference type="RefSeq" id="WP_371730474.1">
    <property type="nucleotide sequence ID" value="NZ_JBGOOT010000008.1"/>
</dbReference>
<evidence type="ECO:0000256" key="6">
    <source>
        <dbReference type="ARBA" id="ARBA00023136"/>
    </source>
</evidence>
<dbReference type="PANTHER" id="PTHR30183:SF6">
    <property type="entry name" value="INNER MEMBRANE ABC TRANSPORTER PERMEASE PROTEIN YNJC"/>
    <property type="match status" value="1"/>
</dbReference>
<feature type="domain" description="ABC transmembrane type-1" evidence="9">
    <location>
        <begin position="54"/>
        <end position="274"/>
    </location>
</feature>
<feature type="transmembrane region" description="Helical" evidence="8">
    <location>
        <begin position="521"/>
        <end position="541"/>
    </location>
</feature>
<gene>
    <name evidence="10" type="ORF">ACED38_11455</name>
</gene>
<feature type="transmembrane region" description="Helical" evidence="8">
    <location>
        <begin position="385"/>
        <end position="405"/>
    </location>
</feature>
<reference evidence="10 11" key="1">
    <citation type="submission" date="2024-06" db="EMBL/GenBank/DDBJ databases">
        <authorList>
            <person name="Steensen K."/>
            <person name="Seneca J."/>
            <person name="Bartlau N."/>
            <person name="Yu A.X."/>
            <person name="Polz M.F."/>
        </authorList>
    </citation>
    <scope>NUCLEOTIDE SEQUENCE [LARGE SCALE GENOMIC DNA]</scope>
    <source>
        <strain evidence="10 11">FF146</strain>
    </source>
</reference>
<feature type="region of interest" description="Disordered" evidence="7">
    <location>
        <begin position="552"/>
        <end position="575"/>
    </location>
</feature>
<feature type="transmembrane region" description="Helical" evidence="8">
    <location>
        <begin position="252"/>
        <end position="277"/>
    </location>
</feature>
<keyword evidence="3" id="KW-1003">Cell membrane</keyword>
<feature type="transmembrane region" description="Helical" evidence="8">
    <location>
        <begin position="417"/>
        <end position="437"/>
    </location>
</feature>
<dbReference type="InterPro" id="IPR035906">
    <property type="entry name" value="MetI-like_sf"/>
</dbReference>
<evidence type="ECO:0000256" key="4">
    <source>
        <dbReference type="ARBA" id="ARBA00022692"/>
    </source>
</evidence>
<protein>
    <submittedName>
        <fullName evidence="10">ABC transporter permease</fullName>
    </submittedName>
</protein>
<evidence type="ECO:0000256" key="5">
    <source>
        <dbReference type="ARBA" id="ARBA00022989"/>
    </source>
</evidence>
<evidence type="ECO:0000256" key="7">
    <source>
        <dbReference type="SAM" id="MobiDB-lite"/>
    </source>
</evidence>
<dbReference type="Gene3D" id="1.10.3720.10">
    <property type="entry name" value="MetI-like"/>
    <property type="match status" value="2"/>
</dbReference>
<feature type="transmembrane region" description="Helical" evidence="8">
    <location>
        <begin position="470"/>
        <end position="491"/>
    </location>
</feature>
<evidence type="ECO:0000313" key="11">
    <source>
        <dbReference type="Proteomes" id="UP001569153"/>
    </source>
</evidence>
<feature type="transmembrane region" description="Helical" evidence="8">
    <location>
        <begin position="298"/>
        <end position="324"/>
    </location>
</feature>
<dbReference type="InterPro" id="IPR000515">
    <property type="entry name" value="MetI-like"/>
</dbReference>
<dbReference type="EMBL" id="JBGOOT010000008">
    <property type="protein sequence ID" value="MEZ8195491.1"/>
    <property type="molecule type" value="Genomic_DNA"/>
</dbReference>
<dbReference type="CDD" id="cd06261">
    <property type="entry name" value="TM_PBP2"/>
    <property type="match status" value="1"/>
</dbReference>
<evidence type="ECO:0000256" key="3">
    <source>
        <dbReference type="ARBA" id="ARBA00022475"/>
    </source>
</evidence>
<feature type="transmembrane region" description="Helical" evidence="8">
    <location>
        <begin position="7"/>
        <end position="35"/>
    </location>
</feature>
<evidence type="ECO:0000259" key="9">
    <source>
        <dbReference type="PROSITE" id="PS50928"/>
    </source>
</evidence>
<dbReference type="SUPFAM" id="SSF161098">
    <property type="entry name" value="MetI-like"/>
    <property type="match status" value="2"/>
</dbReference>
<proteinExistence type="predicted"/>
<comment type="subcellular location">
    <subcellularLocation>
        <location evidence="1">Cell membrane</location>
        <topology evidence="1">Multi-pass membrane protein</topology>
    </subcellularLocation>
</comment>
<dbReference type="PROSITE" id="PS50928">
    <property type="entry name" value="ABC_TM1"/>
    <property type="match status" value="2"/>
</dbReference>
<feature type="transmembrane region" description="Helical" evidence="8">
    <location>
        <begin position="92"/>
        <end position="115"/>
    </location>
</feature>
<keyword evidence="2" id="KW-0813">Transport</keyword>
<dbReference type="PANTHER" id="PTHR30183">
    <property type="entry name" value="MOLYBDENUM TRANSPORT SYSTEM PERMEASE PROTEIN MODB"/>
    <property type="match status" value="1"/>
</dbReference>
<organism evidence="10 11">
    <name type="scientific">Vibrio cortegadensis</name>
    <dbReference type="NCBI Taxonomy" id="1328770"/>
    <lineage>
        <taxon>Bacteria</taxon>
        <taxon>Pseudomonadati</taxon>
        <taxon>Pseudomonadota</taxon>
        <taxon>Gammaproteobacteria</taxon>
        <taxon>Vibrionales</taxon>
        <taxon>Vibrionaceae</taxon>
        <taxon>Vibrio</taxon>
    </lineage>
</organism>
<evidence type="ECO:0000256" key="1">
    <source>
        <dbReference type="ARBA" id="ARBA00004651"/>
    </source>
</evidence>
<comment type="caution">
    <text evidence="10">The sequence shown here is derived from an EMBL/GenBank/DDBJ whole genome shotgun (WGS) entry which is preliminary data.</text>
</comment>
<keyword evidence="5 8" id="KW-1133">Transmembrane helix</keyword>
<feature type="transmembrane region" description="Helical" evidence="8">
    <location>
        <begin position="55"/>
        <end position="80"/>
    </location>
</feature>
<accession>A0ABV4M7I8</accession>
<keyword evidence="6 8" id="KW-0472">Membrane</keyword>
<feature type="transmembrane region" description="Helical" evidence="8">
    <location>
        <begin position="349"/>
        <end position="373"/>
    </location>
</feature>
<sequence>MLRGLYLLIMTVCIVPIAPGIIGVILSSLGYIPAIGLSQVSLNGYLAVFQWSGSAQSLGLTVFSTLTSSLLTCLITFAILQNSWQSTVWKKIENLLSPLLAMPHVAFAIGFAFLFSPTGMLARLIEPLAQWLPFISDPSSQSWLIKNAYALGLTLVLVIKEVPFLLLMSIPIIQQLNIDQTHKVASSLGYTPAQMWWKCVLPQWLTKIRFPMMAIIAYSASVVDVGLIVGPTNPPTFAVLVWQWFSDPDLSLLPRAGAGAMLLFALTLVLIGFARLVEHLVTSYSRHWQVSGRSGVSFPGLSLFIGLASISIMTLPLMLLWSFAQRWRFPDLFPTQLSTRFWMTEWQNVVPTIVDSTLIAILAATIALFFAIICHEYREKNRWHVPGIVIAIPMLVPQLSILFGIQITTLYFSGDAYFFWVTWSHIFFAFPFVFLALDGPWRSYDPRISQAALSLGKTPLHVWLKIKAPILFPAIMFAWAVGMSVSLAQYLPTLMLGAGRISTLTTEAVALASGYDRRVTAIYAMWQALLPFIFFSFAVLVSRLHLAKTRSHHQQPQIVRKPLKHDSMHKKPRHI</sequence>
<keyword evidence="11" id="KW-1185">Reference proteome</keyword>
<evidence type="ECO:0000256" key="2">
    <source>
        <dbReference type="ARBA" id="ARBA00022448"/>
    </source>
</evidence>
<evidence type="ECO:0000256" key="8">
    <source>
        <dbReference type="SAM" id="Phobius"/>
    </source>
</evidence>
<evidence type="ECO:0000313" key="10">
    <source>
        <dbReference type="EMBL" id="MEZ8195491.1"/>
    </source>
</evidence>
<feature type="transmembrane region" description="Helical" evidence="8">
    <location>
        <begin position="148"/>
        <end position="173"/>
    </location>
</feature>
<feature type="transmembrane region" description="Helical" evidence="8">
    <location>
        <begin position="210"/>
        <end position="232"/>
    </location>
</feature>
<name>A0ABV4M7I8_9VIBR</name>
<keyword evidence="4 8" id="KW-0812">Transmembrane</keyword>
<feature type="compositionally biased region" description="Basic residues" evidence="7">
    <location>
        <begin position="561"/>
        <end position="575"/>
    </location>
</feature>
<feature type="domain" description="ABC transmembrane type-1" evidence="9">
    <location>
        <begin position="349"/>
        <end position="541"/>
    </location>
</feature>
<dbReference type="Proteomes" id="UP001569153">
    <property type="component" value="Unassembled WGS sequence"/>
</dbReference>